<dbReference type="WBParaSite" id="PS1159_v2.g24634.t2">
    <property type="protein sequence ID" value="PS1159_v2.g24634.t2"/>
    <property type="gene ID" value="PS1159_v2.g24634"/>
</dbReference>
<dbReference type="Proteomes" id="UP000887580">
    <property type="component" value="Unplaced"/>
</dbReference>
<evidence type="ECO:0000313" key="2">
    <source>
        <dbReference type="WBParaSite" id="PS1159_v2.g24634.t2"/>
    </source>
</evidence>
<proteinExistence type="predicted"/>
<sequence>MTDSELMCVDDILHNLKPERFRLSFVGLTELEQAYKEFRIKNKEHGNPENELLSPKFRISSFVPSKGKPINDFRDLSIIPLAEELGSDYKPFVRPAIIKGGYPNDNDYLDTQFRLMREDLVQRLREGISKHRTDSSDIYVYRDVHLEPPTLHYLTGEYIYYTTIKVSKHISNNKTMKYQSLVCLSSDNFEKDFMFAIVMDRDERLLKENKIGLKSEGNKFELDPNQDYSMVESSAYFESYCHVLKTLQSFGAKKRIPFSEYIVQMNTITNKPKYLNSDKCFDFSPLLTKETRAEIETTVFHLSELAKLSAENFEMNESQFEAFKYVLSTDLAVIQGPPGTGKSYIGSQIAKFLLNETNWNLSNPDPNDQRPLLVACYTNHALDQFLAHIAGFIDANDIVRVGSRCENPIVKPFMLHNKRHELHEARDKYNDLKKNLRMSLDRISENLELLIQLENRTASKAALGRSQHFGQIANSFLFEKFSTDEELAKWLTTYKRNETEYNFDVALIRQLVEWKIPQMTAKNAHAYALKNRRTKIDAAEIFHEIQAGKYKNVPSHLNDENCKSWLKLEDIDELIQLGYPEKLAIEILASVKATKLSGSKTSVIEVVRNEHKHMLTEFQQLSETDIYEAKLKLIHDYLNPKDEKKEKPESDNSNVTEKQKTKESSETDNFNVVEKQDDKEKGQSYKEWEAPAELKSYEHIIKQAPSMTENEAYQIIDIWELPLLSRWRLYQFWINEAQKARKLEINKADKNYRKNKRLLFEQKTMVDCEIIRRTKIVGMTTTNAAKYQSSLRSIKPRIVIVEEAAAVFEAHIITSLTEACEQLILIGDHKQLRPNPAVYDLAIKCHMNVSLLERLIKNAYPYKMLNYQRRMRPEISKLIKTHFYDDLMDHEVVENYPHVSGVTKDLFFINHKNPETTNKSDGSHKNVYEIKYALKLAKYFLQQGYKNEQVTILCTYSDQSIAMQREQKNVHGEKNCVRIETVDNFQGEESDIIILSLVRSENYENKIGFLKISNRKCVALSRAKHGLYVIGNMNFIASAEKENNNYLKEWESWESIIETAKKSESISETFVVKCQMHGNIQNIQKPEDFDVKCAEGGCQLKCERELPCGHICEKFCHGDDMDHAKTICHQPFEVEKTLGCEHKVLIQCHIETETVKCIEPCDRHLPCEHKCPKICNEQCPTFCKVLINGLLNCGHRSQYECSADPLKIKCMQPEKKYWPLCKHTVDSFCYVNHEHELCPHPCEAILQDCGHKCEGTCGGCSQGLLHQLCQQECKKQLFCGHKCKAKCFEACPPCERYCRTECGHSYCSKANVKGKGKIRFLNSDTAKKDTNGRKCGEACPPCMEPCLIACEHLKCTMKCGEKCNIQLCTKPCGRPLPCSKKIKGKISILHPCLGVCGDKECLQTLCQICNEDAIKKIMKESPLNIMNEELSYVNGKINNAFVQLDNCKHIFEVTSLDNYIKTAIGYLDEGEKEIIKLKCPLCHKPIFTSHRYNCYINEQGTDFENVRCRHEGEKEIIKLKCPQCHKPIFTSHRYNCYINEQGTDFENIKLKLREYSTDKNKQQKFEREAAEIMLILSEISLCDPNCFIVLNNSFDISPLEVTPMWLIAAKNFKRILSNLAFYAAKIEECNFATLTDGCKRVLEECGIYDCHVYLKQKFNAVFDRCAYIPFANELFEQLSSETKRFGFLINLLLYLNKFSNEFDIDEDIDIDHDSLKEILMEIKSNEKFKDDHKAWDLFENLKDLYSVPSQPMTTTICILEKVPQQIKWFKKRENYYF</sequence>
<accession>A0AC35G7F3</accession>
<name>A0AC35G7F3_9BILA</name>
<evidence type="ECO:0000313" key="1">
    <source>
        <dbReference type="Proteomes" id="UP000887580"/>
    </source>
</evidence>
<organism evidence="1 2">
    <name type="scientific">Panagrolaimus sp. PS1159</name>
    <dbReference type="NCBI Taxonomy" id="55785"/>
    <lineage>
        <taxon>Eukaryota</taxon>
        <taxon>Metazoa</taxon>
        <taxon>Ecdysozoa</taxon>
        <taxon>Nematoda</taxon>
        <taxon>Chromadorea</taxon>
        <taxon>Rhabditida</taxon>
        <taxon>Tylenchina</taxon>
        <taxon>Panagrolaimomorpha</taxon>
        <taxon>Panagrolaimoidea</taxon>
        <taxon>Panagrolaimidae</taxon>
        <taxon>Panagrolaimus</taxon>
    </lineage>
</organism>
<protein>
    <submittedName>
        <fullName evidence="2">NFX1-type zinc finger-containing protein 1</fullName>
    </submittedName>
</protein>
<reference evidence="2" key="1">
    <citation type="submission" date="2022-11" db="UniProtKB">
        <authorList>
            <consortium name="WormBaseParasite"/>
        </authorList>
    </citation>
    <scope>IDENTIFICATION</scope>
</reference>